<dbReference type="SUPFAM" id="SSF53474">
    <property type="entry name" value="alpha/beta-Hydrolases"/>
    <property type="match status" value="1"/>
</dbReference>
<evidence type="ECO:0000256" key="7">
    <source>
        <dbReference type="ARBA" id="ARBA00023180"/>
    </source>
</evidence>
<dbReference type="PROSITE" id="PS00560">
    <property type="entry name" value="CARBOXYPEPT_SER_HIS"/>
    <property type="match status" value="1"/>
</dbReference>
<comment type="similarity">
    <text evidence="1 8">Belongs to the peptidase S10 family.</text>
</comment>
<keyword evidence="10" id="KW-1185">Reference proteome</keyword>
<evidence type="ECO:0000256" key="6">
    <source>
        <dbReference type="ARBA" id="ARBA00023157"/>
    </source>
</evidence>
<dbReference type="FunCoup" id="A0A2K3CS44">
    <property type="interactions" value="615"/>
</dbReference>
<keyword evidence="6" id="KW-1015">Disulfide bond</keyword>
<keyword evidence="4 8" id="KW-0732">Signal</keyword>
<accession>A0A2K3CS44</accession>
<dbReference type="GO" id="GO:0019748">
    <property type="term" value="P:secondary metabolic process"/>
    <property type="evidence" value="ECO:0000318"/>
    <property type="project" value="GO_Central"/>
</dbReference>
<evidence type="ECO:0000313" key="9">
    <source>
        <dbReference type="EMBL" id="PNW71100.1"/>
    </source>
</evidence>
<dbReference type="OMA" id="GRFLHYW"/>
<evidence type="ECO:0000256" key="2">
    <source>
        <dbReference type="ARBA" id="ARBA00022645"/>
    </source>
</evidence>
<dbReference type="GO" id="GO:0004185">
    <property type="term" value="F:serine-type carboxypeptidase activity"/>
    <property type="evidence" value="ECO:0007669"/>
    <property type="project" value="UniProtKB-UniRule"/>
</dbReference>
<dbReference type="InParanoid" id="A0A2K3CS44"/>
<dbReference type="EMBL" id="CM008978">
    <property type="protein sequence ID" value="PNW71100.1"/>
    <property type="molecule type" value="Genomic_DNA"/>
</dbReference>
<dbReference type="EC" id="3.4.16.-" evidence="8"/>
<dbReference type="PANTHER" id="PTHR11802">
    <property type="entry name" value="SERINE PROTEASE FAMILY S10 SERINE CARBOXYPEPTIDASE"/>
    <property type="match status" value="1"/>
</dbReference>
<dbReference type="AlphaFoldDB" id="A0A2K3CS44"/>
<dbReference type="Gene3D" id="3.40.50.1820">
    <property type="entry name" value="alpha/beta hydrolase"/>
    <property type="match status" value="1"/>
</dbReference>
<dbReference type="PROSITE" id="PS00131">
    <property type="entry name" value="CARBOXYPEPT_SER_SER"/>
    <property type="match status" value="1"/>
</dbReference>
<name>A0A2K3CS44_CHLRE</name>
<dbReference type="GeneID" id="5729125"/>
<dbReference type="PANTHER" id="PTHR11802:SF254">
    <property type="entry name" value="SERINE CARBOXYPEPTIDASE-LIKE 20"/>
    <property type="match status" value="1"/>
</dbReference>
<dbReference type="RefSeq" id="XP_042915221.1">
    <property type="nucleotide sequence ID" value="XM_043072761.1"/>
</dbReference>
<dbReference type="OrthoDB" id="443318at2759"/>
<evidence type="ECO:0000256" key="4">
    <source>
        <dbReference type="ARBA" id="ARBA00022729"/>
    </source>
</evidence>
<keyword evidence="3 8" id="KW-0645">Protease</keyword>
<dbReference type="InterPro" id="IPR029058">
    <property type="entry name" value="AB_hydrolase_fold"/>
</dbReference>
<dbReference type="ExpressionAtlas" id="A0A2K3CS44">
    <property type="expression patterns" value="baseline and differential"/>
</dbReference>
<dbReference type="Gene3D" id="3.40.50.12670">
    <property type="match status" value="1"/>
</dbReference>
<dbReference type="Gramene" id="PNW71100">
    <property type="protein sequence ID" value="PNW71100"/>
    <property type="gene ID" value="CHLRE_17g746597v5"/>
</dbReference>
<keyword evidence="5 8" id="KW-0378">Hydrolase</keyword>
<protein>
    <recommendedName>
        <fullName evidence="8">Carboxypeptidase</fullName>
        <ecNumber evidence="8">3.4.16.-</ecNumber>
    </recommendedName>
</protein>
<evidence type="ECO:0000313" key="10">
    <source>
        <dbReference type="Proteomes" id="UP000006906"/>
    </source>
</evidence>
<dbReference type="GO" id="GO:0006508">
    <property type="term" value="P:proteolysis"/>
    <property type="evidence" value="ECO:0007669"/>
    <property type="project" value="UniProtKB-KW"/>
</dbReference>
<dbReference type="GO" id="GO:0016747">
    <property type="term" value="F:acyltransferase activity, transferring groups other than amino-acyl groups"/>
    <property type="evidence" value="ECO:0000318"/>
    <property type="project" value="GO_Central"/>
</dbReference>
<dbReference type="Proteomes" id="UP000006906">
    <property type="component" value="Chromosome 17"/>
</dbReference>
<evidence type="ECO:0000256" key="3">
    <source>
        <dbReference type="ARBA" id="ARBA00022670"/>
    </source>
</evidence>
<dbReference type="InterPro" id="IPR001563">
    <property type="entry name" value="Peptidase_S10"/>
</dbReference>
<feature type="signal peptide" evidence="8">
    <location>
        <begin position="1"/>
        <end position="22"/>
    </location>
</feature>
<evidence type="ECO:0000256" key="5">
    <source>
        <dbReference type="ARBA" id="ARBA00022801"/>
    </source>
</evidence>
<gene>
    <name evidence="9" type="ORF">CHLRE_17g746597v5</name>
</gene>
<dbReference type="FunFam" id="3.40.50.1820:FF:000143">
    <property type="entry name" value="Carboxypeptidase"/>
    <property type="match status" value="1"/>
</dbReference>
<evidence type="ECO:0000256" key="1">
    <source>
        <dbReference type="ARBA" id="ARBA00009431"/>
    </source>
</evidence>
<proteinExistence type="inferred from homology"/>
<dbReference type="InterPro" id="IPR033124">
    <property type="entry name" value="Ser_caboxypep_his_AS"/>
</dbReference>
<organism evidence="9 10">
    <name type="scientific">Chlamydomonas reinhardtii</name>
    <name type="common">Chlamydomonas smithii</name>
    <dbReference type="NCBI Taxonomy" id="3055"/>
    <lineage>
        <taxon>Eukaryota</taxon>
        <taxon>Viridiplantae</taxon>
        <taxon>Chlorophyta</taxon>
        <taxon>core chlorophytes</taxon>
        <taxon>Chlorophyceae</taxon>
        <taxon>CS clade</taxon>
        <taxon>Chlamydomonadales</taxon>
        <taxon>Chlamydomonadaceae</taxon>
        <taxon>Chlamydomonas</taxon>
    </lineage>
</organism>
<feature type="chain" id="PRO_5014208982" description="Carboxypeptidase" evidence="8">
    <location>
        <begin position="23"/>
        <end position="551"/>
    </location>
</feature>
<keyword evidence="7" id="KW-0325">Glycoprotein</keyword>
<dbReference type="InterPro" id="IPR018202">
    <property type="entry name" value="Ser_caboxypep_ser_AS"/>
</dbReference>
<dbReference type="KEGG" id="cre:CHLRE_17g746597v5"/>
<sequence>MTGQRRLLVLGLLLGLVSRGFCARLPTRGDISKGKGHNDDGQLTPDAAADAILALPGFVNSLPSRHFAGYVTVDEARGRRLFYYFVESERDPANDPVVLWLNGGPGCSSFDGFVYEQGPFLYDLIPGPGGRGAQAVSLRRNPHAWSKVANMIFLDSPAGVGLSYSEHAADYVVDDGRTAQDADAFLRGWFARYPQYQANDFYVSGESYAGIYVPNLVREVLIGNEAGEEPNINLVGYLVGNGCTDERYDGNAHPLYAATKSLLPWRQFRQLEAECGGEYWNRTGGSTCDKLWGKLSANLAALNIYNTLQDCFHDGPASTTTSASASSSGGTPSLLGTVSQEQLAAAGLLGVWPLPGGAVRPGPVMNWAHVQKRMGRLGLTPPCTDSRQCAARLGMLSHTPVCTDSRAADMWLNDAAVRAAIHAAPVSAIGTWTLCSDKISYSRNHGSMIPIHVNNTKNHGLRALIYSGDHDMAVPHTGSEAWTSELGYPVKSPWQPWFVADRQVAGYYVEYGHGLTYATVKGAGHMVPETNPRDSLAMFERFLADTPLSGL</sequence>
<dbReference type="PRINTS" id="PR00724">
    <property type="entry name" value="CRBOXYPTASEC"/>
</dbReference>
<evidence type="ECO:0000256" key="8">
    <source>
        <dbReference type="RuleBase" id="RU361156"/>
    </source>
</evidence>
<keyword evidence="2 8" id="KW-0121">Carboxypeptidase</keyword>
<dbReference type="FunFam" id="3.40.50.12670:FF:000002">
    <property type="entry name" value="Carboxypeptidase"/>
    <property type="match status" value="1"/>
</dbReference>
<reference evidence="9 10" key="1">
    <citation type="journal article" date="2007" name="Science">
        <title>The Chlamydomonas genome reveals the evolution of key animal and plant functions.</title>
        <authorList>
            <person name="Merchant S.S."/>
            <person name="Prochnik S.E."/>
            <person name="Vallon O."/>
            <person name="Harris E.H."/>
            <person name="Karpowicz S.J."/>
            <person name="Witman G.B."/>
            <person name="Terry A."/>
            <person name="Salamov A."/>
            <person name="Fritz-Laylin L.K."/>
            <person name="Marechal-Drouard L."/>
            <person name="Marshall W.F."/>
            <person name="Qu L.H."/>
            <person name="Nelson D.R."/>
            <person name="Sanderfoot A.A."/>
            <person name="Spalding M.H."/>
            <person name="Kapitonov V.V."/>
            <person name="Ren Q."/>
            <person name="Ferris P."/>
            <person name="Lindquist E."/>
            <person name="Shapiro H."/>
            <person name="Lucas S.M."/>
            <person name="Grimwood J."/>
            <person name="Schmutz J."/>
            <person name="Cardol P."/>
            <person name="Cerutti H."/>
            <person name="Chanfreau G."/>
            <person name="Chen C.L."/>
            <person name="Cognat V."/>
            <person name="Croft M.T."/>
            <person name="Dent R."/>
            <person name="Dutcher S."/>
            <person name="Fernandez E."/>
            <person name="Fukuzawa H."/>
            <person name="Gonzalez-Ballester D."/>
            <person name="Gonzalez-Halphen D."/>
            <person name="Hallmann A."/>
            <person name="Hanikenne M."/>
            <person name="Hippler M."/>
            <person name="Inwood W."/>
            <person name="Jabbari K."/>
            <person name="Kalanon M."/>
            <person name="Kuras R."/>
            <person name="Lefebvre P.A."/>
            <person name="Lemaire S.D."/>
            <person name="Lobanov A.V."/>
            <person name="Lohr M."/>
            <person name="Manuell A."/>
            <person name="Meier I."/>
            <person name="Mets L."/>
            <person name="Mittag M."/>
            <person name="Mittelmeier T."/>
            <person name="Moroney J.V."/>
            <person name="Moseley J."/>
            <person name="Napoli C."/>
            <person name="Nedelcu A.M."/>
            <person name="Niyogi K."/>
            <person name="Novoselov S.V."/>
            <person name="Paulsen I.T."/>
            <person name="Pazour G."/>
            <person name="Purton S."/>
            <person name="Ral J.P."/>
            <person name="Riano-Pachon D.M."/>
            <person name="Riekhof W."/>
            <person name="Rymarquis L."/>
            <person name="Schroda M."/>
            <person name="Stern D."/>
            <person name="Umen J."/>
            <person name="Willows R."/>
            <person name="Wilson N."/>
            <person name="Zimmer S.L."/>
            <person name="Allmer J."/>
            <person name="Balk J."/>
            <person name="Bisova K."/>
            <person name="Chen C.J."/>
            <person name="Elias M."/>
            <person name="Gendler K."/>
            <person name="Hauser C."/>
            <person name="Lamb M.R."/>
            <person name="Ledford H."/>
            <person name="Long J.C."/>
            <person name="Minagawa J."/>
            <person name="Page M.D."/>
            <person name="Pan J."/>
            <person name="Pootakham W."/>
            <person name="Roje S."/>
            <person name="Rose A."/>
            <person name="Stahlberg E."/>
            <person name="Terauchi A.M."/>
            <person name="Yang P."/>
            <person name="Ball S."/>
            <person name="Bowler C."/>
            <person name="Dieckmann C.L."/>
            <person name="Gladyshev V.N."/>
            <person name="Green P."/>
            <person name="Jorgensen R."/>
            <person name="Mayfield S."/>
            <person name="Mueller-Roeber B."/>
            <person name="Rajamani S."/>
            <person name="Sayre R.T."/>
            <person name="Brokstein P."/>
            <person name="Dubchak I."/>
            <person name="Goodstein D."/>
            <person name="Hornick L."/>
            <person name="Huang Y.W."/>
            <person name="Jhaveri J."/>
            <person name="Luo Y."/>
            <person name="Martinez D."/>
            <person name="Ngau W.C."/>
            <person name="Otillar B."/>
            <person name="Poliakov A."/>
            <person name="Porter A."/>
            <person name="Szajkowski L."/>
            <person name="Werner G."/>
            <person name="Zhou K."/>
            <person name="Grigoriev I.V."/>
            <person name="Rokhsar D.S."/>
            <person name="Grossman A.R."/>
        </authorList>
    </citation>
    <scope>NUCLEOTIDE SEQUENCE [LARGE SCALE GENOMIC DNA]</scope>
    <source>
        <strain evidence="10">CC-503</strain>
    </source>
</reference>
<dbReference type="Pfam" id="PF00450">
    <property type="entry name" value="Peptidase_S10"/>
    <property type="match status" value="1"/>
</dbReference>